<reference evidence="1" key="1">
    <citation type="journal article" date="2020" name="mSystems">
        <title>Genome- and Community-Level Interaction Insights into Carbon Utilization and Element Cycling Functions of Hydrothermarchaeota in Hydrothermal Sediment.</title>
        <authorList>
            <person name="Zhou Z."/>
            <person name="Liu Y."/>
            <person name="Xu W."/>
            <person name="Pan J."/>
            <person name="Luo Z.H."/>
            <person name="Li M."/>
        </authorList>
    </citation>
    <scope>NUCLEOTIDE SEQUENCE [LARGE SCALE GENOMIC DNA]</scope>
    <source>
        <strain evidence="1">SpSt-339</strain>
    </source>
</reference>
<name>A0A7C2JYI0_9PLAN</name>
<organism evidence="1">
    <name type="scientific">Schlesneria paludicola</name>
    <dbReference type="NCBI Taxonomy" id="360056"/>
    <lineage>
        <taxon>Bacteria</taxon>
        <taxon>Pseudomonadati</taxon>
        <taxon>Planctomycetota</taxon>
        <taxon>Planctomycetia</taxon>
        <taxon>Planctomycetales</taxon>
        <taxon>Planctomycetaceae</taxon>
        <taxon>Schlesneria</taxon>
    </lineage>
</organism>
<dbReference type="EMBL" id="DSOK01000154">
    <property type="protein sequence ID" value="HEN14862.1"/>
    <property type="molecule type" value="Genomic_DNA"/>
</dbReference>
<proteinExistence type="predicted"/>
<gene>
    <name evidence="1" type="ORF">ENQ76_05255</name>
</gene>
<dbReference type="AlphaFoldDB" id="A0A7C2JYI0"/>
<evidence type="ECO:0000313" key="1">
    <source>
        <dbReference type="EMBL" id="HEN14862.1"/>
    </source>
</evidence>
<protein>
    <submittedName>
        <fullName evidence="1">Uncharacterized protein</fullName>
    </submittedName>
</protein>
<sequence length="111" mass="12321">MSDFRVYLGGEGEVSDALNQQPAWAVEPTWRTSQPPARDLAECVRAGLRVLLCPNDDIALPDECADEVMTNSVPVDISMWLGVGISSGEIKRILKRGGAWWHNGRLEFRKP</sequence>
<accession>A0A7C2JYI0</accession>
<comment type="caution">
    <text evidence="1">The sequence shown here is derived from an EMBL/GenBank/DDBJ whole genome shotgun (WGS) entry which is preliminary data.</text>
</comment>